<keyword evidence="2" id="KW-1185">Reference proteome</keyword>
<evidence type="ECO:0000313" key="2">
    <source>
        <dbReference type="Proteomes" id="UP000252172"/>
    </source>
</evidence>
<sequence>MLRQIRKIWFSLFIFWYDSKLTNRNKKKWYALGMGYLKLFIKLTYPEIAFISVPALHFHFIISGR</sequence>
<evidence type="ECO:0000313" key="1">
    <source>
        <dbReference type="EMBL" id="RCU43054.1"/>
    </source>
</evidence>
<dbReference type="EMBL" id="QPIE01000004">
    <property type="protein sequence ID" value="RCU43054.1"/>
    <property type="molecule type" value="Genomic_DNA"/>
</dbReference>
<dbReference type="AlphaFoldDB" id="A0A368N090"/>
<accession>A0A368N090</accession>
<dbReference type="Proteomes" id="UP000252172">
    <property type="component" value="Unassembled WGS sequence"/>
</dbReference>
<proteinExistence type="predicted"/>
<organism evidence="1 2">
    <name type="scientific">Chryseobacterium lacus</name>
    <dbReference type="NCBI Taxonomy" id="2058346"/>
    <lineage>
        <taxon>Bacteria</taxon>
        <taxon>Pseudomonadati</taxon>
        <taxon>Bacteroidota</taxon>
        <taxon>Flavobacteriia</taxon>
        <taxon>Flavobacteriales</taxon>
        <taxon>Weeksellaceae</taxon>
        <taxon>Chryseobacterium group</taxon>
        <taxon>Chryseobacterium</taxon>
    </lineage>
</organism>
<gene>
    <name evidence="1" type="ORF">DQ356_06380</name>
</gene>
<reference evidence="1 2" key="1">
    <citation type="submission" date="2018-07" db="EMBL/GenBank/DDBJ databases">
        <title>Chryseobacterium lacus sp. nov., isolated from lake water.</title>
        <authorList>
            <person name="Li C.-M."/>
        </authorList>
    </citation>
    <scope>NUCLEOTIDE SEQUENCE [LARGE SCALE GENOMIC DNA]</scope>
    <source>
        <strain evidence="1 2">YLOS41</strain>
    </source>
</reference>
<name>A0A368N090_9FLAO</name>
<comment type="caution">
    <text evidence="1">The sequence shown here is derived from an EMBL/GenBank/DDBJ whole genome shotgun (WGS) entry which is preliminary data.</text>
</comment>
<protein>
    <submittedName>
        <fullName evidence="1">Uncharacterized protein</fullName>
    </submittedName>
</protein>